<dbReference type="SMART" id="SM00360">
    <property type="entry name" value="RRM"/>
    <property type="match status" value="3"/>
</dbReference>
<protein>
    <submittedName>
        <fullName evidence="5">CUGBP Elav-like family member 2 isoform X4</fullName>
    </submittedName>
</protein>
<dbReference type="EMBL" id="REGN01004525">
    <property type="protein sequence ID" value="RNA17116.1"/>
    <property type="molecule type" value="Genomic_DNA"/>
</dbReference>
<dbReference type="Gene3D" id="3.30.70.330">
    <property type="match status" value="3"/>
</dbReference>
<feature type="domain" description="RRM" evidence="4">
    <location>
        <begin position="119"/>
        <end position="199"/>
    </location>
</feature>
<dbReference type="SUPFAM" id="SSF54928">
    <property type="entry name" value="RNA-binding domain, RBD"/>
    <property type="match status" value="2"/>
</dbReference>
<feature type="domain" description="RRM" evidence="4">
    <location>
        <begin position="332"/>
        <end position="410"/>
    </location>
</feature>
<evidence type="ECO:0000259" key="4">
    <source>
        <dbReference type="PROSITE" id="PS50102"/>
    </source>
</evidence>
<proteinExistence type="predicted"/>
<evidence type="ECO:0000313" key="6">
    <source>
        <dbReference type="Proteomes" id="UP000276133"/>
    </source>
</evidence>
<gene>
    <name evidence="5" type="ORF">BpHYR1_034543</name>
</gene>
<keyword evidence="1" id="KW-0677">Repeat</keyword>
<dbReference type="GO" id="GO:0009967">
    <property type="term" value="P:positive regulation of signal transduction"/>
    <property type="evidence" value="ECO:0007669"/>
    <property type="project" value="UniProtKB-ARBA"/>
</dbReference>
<dbReference type="GO" id="GO:0010629">
    <property type="term" value="P:negative regulation of gene expression"/>
    <property type="evidence" value="ECO:0007669"/>
    <property type="project" value="UniProtKB-ARBA"/>
</dbReference>
<dbReference type="STRING" id="10195.A0A3M7R0L6"/>
<dbReference type="OrthoDB" id="410044at2759"/>
<keyword evidence="2 3" id="KW-0694">RNA-binding</keyword>
<organism evidence="5 6">
    <name type="scientific">Brachionus plicatilis</name>
    <name type="common">Marine rotifer</name>
    <name type="synonym">Brachionus muelleri</name>
    <dbReference type="NCBI Taxonomy" id="10195"/>
    <lineage>
        <taxon>Eukaryota</taxon>
        <taxon>Metazoa</taxon>
        <taxon>Spiralia</taxon>
        <taxon>Gnathifera</taxon>
        <taxon>Rotifera</taxon>
        <taxon>Eurotatoria</taxon>
        <taxon>Monogononta</taxon>
        <taxon>Pseudotrocha</taxon>
        <taxon>Ploima</taxon>
        <taxon>Brachionidae</taxon>
        <taxon>Brachionus</taxon>
    </lineage>
</organism>
<feature type="domain" description="RRM" evidence="4">
    <location>
        <begin position="33"/>
        <end position="114"/>
    </location>
</feature>
<keyword evidence="6" id="KW-1185">Reference proteome</keyword>
<dbReference type="GO" id="GO:0003729">
    <property type="term" value="F:mRNA binding"/>
    <property type="evidence" value="ECO:0007669"/>
    <property type="project" value="UniProtKB-ARBA"/>
</dbReference>
<evidence type="ECO:0000313" key="5">
    <source>
        <dbReference type="EMBL" id="RNA17116.1"/>
    </source>
</evidence>
<dbReference type="FunFam" id="3.30.70.330:FF:000383">
    <property type="entry name" value="Sex lethal, isoform D"/>
    <property type="match status" value="1"/>
</dbReference>
<evidence type="ECO:0000256" key="1">
    <source>
        <dbReference type="ARBA" id="ARBA00022737"/>
    </source>
</evidence>
<accession>A0A3M7R0L6</accession>
<name>A0A3M7R0L6_BRAPC</name>
<dbReference type="PANTHER" id="PTHR24012">
    <property type="entry name" value="RNA BINDING PROTEIN"/>
    <property type="match status" value="1"/>
</dbReference>
<evidence type="ECO:0000256" key="3">
    <source>
        <dbReference type="PROSITE-ProRule" id="PRU00176"/>
    </source>
</evidence>
<sequence>MLTKSTSYLKTVEIRDKIGFDDSSSRYPNIDSLRLFVTRVPNFMNENDLRKIFEEFGDIYELDLLRDRKTGESKGCCFVTYFTRQAALIAQKHLNRSKNIPNMTRPMLVKVADFDTNERKLFIGMLSRKLNEEDLRLIFSFYGTIEDCIVLRDSIGISKGCAFITYREKQSALNAIKYMHRSQIMENCSAPINVRFADTHLTKKNNFAKRSCSQNSIDLGATFKCNNLSSVILFQQLVRNLNSQSDQEVPFFATQIKEFYPSAFGDTNNLQQNWYQNNLNKRVTCQNSNPFSYDSINSEDFPSKNSFFANEFCGLLGPISHNVKQIKGPANSNLFIYHLPIEFNDLDLAQLFSIFGVVLSAKIFIDKNTNMSKCFGFVSYDNEHSAKNAINAMNGFCIGNKRLKVQLKSDKY</sequence>
<dbReference type="InterPro" id="IPR000504">
    <property type="entry name" value="RRM_dom"/>
</dbReference>
<comment type="caution">
    <text evidence="5">The sequence shown here is derived from an EMBL/GenBank/DDBJ whole genome shotgun (WGS) entry which is preliminary data.</text>
</comment>
<dbReference type="AlphaFoldDB" id="A0A3M7R0L6"/>
<dbReference type="GO" id="GO:0005737">
    <property type="term" value="C:cytoplasm"/>
    <property type="evidence" value="ECO:0007669"/>
    <property type="project" value="UniProtKB-ARBA"/>
</dbReference>
<dbReference type="PROSITE" id="PS50102">
    <property type="entry name" value="RRM"/>
    <property type="match status" value="3"/>
</dbReference>
<dbReference type="Proteomes" id="UP000276133">
    <property type="component" value="Unassembled WGS sequence"/>
</dbReference>
<reference evidence="5 6" key="1">
    <citation type="journal article" date="2018" name="Sci. Rep.">
        <title>Genomic signatures of local adaptation to the degree of environmental predictability in rotifers.</title>
        <authorList>
            <person name="Franch-Gras L."/>
            <person name="Hahn C."/>
            <person name="Garcia-Roger E.M."/>
            <person name="Carmona M.J."/>
            <person name="Serra M."/>
            <person name="Gomez A."/>
        </authorList>
    </citation>
    <scope>NUCLEOTIDE SEQUENCE [LARGE SCALE GENOMIC DNA]</scope>
    <source>
        <strain evidence="5">HYR1</strain>
    </source>
</reference>
<dbReference type="InterPro" id="IPR035979">
    <property type="entry name" value="RBD_domain_sf"/>
</dbReference>
<dbReference type="FunFam" id="3.30.70.330:FF:000013">
    <property type="entry name" value="CUGBP Elav-like family member 1 isoform 2"/>
    <property type="match status" value="1"/>
</dbReference>
<dbReference type="InterPro" id="IPR012677">
    <property type="entry name" value="Nucleotide-bd_a/b_plait_sf"/>
</dbReference>
<evidence type="ECO:0000256" key="2">
    <source>
        <dbReference type="ARBA" id="ARBA00022884"/>
    </source>
</evidence>
<dbReference type="Pfam" id="PF00076">
    <property type="entry name" value="RRM_1"/>
    <property type="match status" value="3"/>
</dbReference>